<dbReference type="InterPro" id="IPR042099">
    <property type="entry name" value="ANL_N_sf"/>
</dbReference>
<accession>A0ABS5KC09</accession>
<evidence type="ECO:0000259" key="6">
    <source>
        <dbReference type="PROSITE" id="PS50075"/>
    </source>
</evidence>
<feature type="domain" description="Carrier" evidence="6">
    <location>
        <begin position="285"/>
        <end position="359"/>
    </location>
</feature>
<sequence>MKQHHPIIIGIAKVLFALLRFILGARYKVNVKGWETLNSQSAKLILPNHQAIMDPILLFAYLYKYTTAVPVMLASYFDIPVAKWLFKAWGAVRVSDLEGGSRNTNVLEQIVSSVDKGLMMNKNIVLYPSGKIAAQGYERIINKQSAQLSVQNMPDGAEVIAVRISGLWGSRWSKAWMGQSPSFFPTLFKSVGLVLSNLLFFMPRRTINIEFVNVTAESRAKSREGKAEFNRYLESIYNIKGEEAVSYIRYHFIAPPVKRELPEKIAGSDKVLKKQSSASNVTIPSAVFSKVQACIASILEIDAQTIQQKSYLQLDLGADSLNIVEIISEVENQFPSFSAPQINDIKTIEDLCLVAMGQFKSESDLKPSTLQRPLSEVKRLTISNNGTILQQFINAFSKHGNDPFCYDAMLGSTTRKEFFLKACVVAELLKKEIKEDHVGILLPALQSTTLLIAASYLAGKIPVMLNWTVGKKVLLHCLTTTGVQTILSAGAFVDKIDEQLPEEIKNKIILLEKKVPQISLITKLKGALNAKFPQLLINTKNKPDTAVILFTSGSEALPKAVPLSHTNIVSNLSAAFQLVDIDNNQVFLSFLPPFHSFGFTVLNIMPLLTAIKVGYTPNPTDSREVLRILKHIKANVLVGTPGFLKLLLAEGTSAAYAFKSVKFAISGAEAMPVSLKEHFEAVTDSGLILEGYGITECSPVLTLNPQVKQKLNSVGRFLPGIEAKILNLETNEALPAGQSGMIYVSGPNVFDGYLNQPELHPFETIDGKCYYKTGDLGYMDEEGYLFITGRLKRFIKIAGEMISLPFIEKILLDKYGRDDEQVLAVEGSDKSQPPRIALFTKDNIDLKEANEHLLQNGVAPIAKLREVISIDEIPVLGTGKTDYKVLKAMLEA</sequence>
<dbReference type="InterPro" id="IPR036736">
    <property type="entry name" value="ACP-like_sf"/>
</dbReference>
<evidence type="ECO:0000313" key="7">
    <source>
        <dbReference type="EMBL" id="MBS2212362.1"/>
    </source>
</evidence>
<keyword evidence="5" id="KW-0812">Transmembrane</keyword>
<comment type="caution">
    <text evidence="7">The sequence shown here is derived from an EMBL/GenBank/DDBJ whole genome shotgun (WGS) entry which is preliminary data.</text>
</comment>
<dbReference type="SMART" id="SM00563">
    <property type="entry name" value="PlsC"/>
    <property type="match status" value="1"/>
</dbReference>
<dbReference type="Pfam" id="PF01553">
    <property type="entry name" value="Acyltransferase"/>
    <property type="match status" value="1"/>
</dbReference>
<keyword evidence="8" id="KW-1185">Reference proteome</keyword>
<evidence type="ECO:0000256" key="4">
    <source>
        <dbReference type="ARBA" id="ARBA00022598"/>
    </source>
</evidence>
<dbReference type="InterPro" id="IPR009081">
    <property type="entry name" value="PP-bd_ACP"/>
</dbReference>
<dbReference type="Gene3D" id="3.40.50.12780">
    <property type="entry name" value="N-terminal domain of ligase-like"/>
    <property type="match status" value="1"/>
</dbReference>
<dbReference type="EMBL" id="JAGUCN010000014">
    <property type="protein sequence ID" value="MBS2212362.1"/>
    <property type="molecule type" value="Genomic_DNA"/>
</dbReference>
<dbReference type="Pfam" id="PF00501">
    <property type="entry name" value="AMP-binding"/>
    <property type="match status" value="1"/>
</dbReference>
<proteinExistence type="inferred from homology"/>
<dbReference type="Gene3D" id="3.30.300.30">
    <property type="match status" value="1"/>
</dbReference>
<dbReference type="PROSITE" id="PS00012">
    <property type="entry name" value="PHOSPHOPANTETHEINE"/>
    <property type="match status" value="1"/>
</dbReference>
<keyword evidence="2" id="KW-0596">Phosphopantetheine</keyword>
<dbReference type="InterPro" id="IPR000873">
    <property type="entry name" value="AMP-dep_synth/lig_dom"/>
</dbReference>
<reference evidence="7 8" key="1">
    <citation type="journal article" date="2014" name="Int. J. Syst. Evol. Microbiol.">
        <title>Carboxylicivirga gen. nov. in the family Marinilabiliaceae with two novel species, Carboxylicivirga mesophila sp. nov. and Carboxylicivirga taeanensis sp. nov., and reclassification of Cytophaga fermentans as Saccharicrinis fermentans gen. nov., comb. nov.</title>
        <authorList>
            <person name="Yang S.H."/>
            <person name="Seo H.S."/>
            <person name="Woo J.H."/>
            <person name="Oh H.M."/>
            <person name="Jang H."/>
            <person name="Lee J.H."/>
            <person name="Kim S.J."/>
            <person name="Kwon K.K."/>
        </authorList>
    </citation>
    <scope>NUCLEOTIDE SEQUENCE [LARGE SCALE GENOMIC DNA]</scope>
    <source>
        <strain evidence="7 8">JCM 18290</strain>
    </source>
</reference>
<keyword evidence="5" id="KW-0472">Membrane</keyword>
<dbReference type="SUPFAM" id="SSF56801">
    <property type="entry name" value="Acetyl-CoA synthetase-like"/>
    <property type="match status" value="1"/>
</dbReference>
<protein>
    <submittedName>
        <fullName evidence="7">AMP-binding protein</fullName>
    </submittedName>
</protein>
<evidence type="ECO:0000313" key="8">
    <source>
        <dbReference type="Proteomes" id="UP000721861"/>
    </source>
</evidence>
<evidence type="ECO:0000256" key="2">
    <source>
        <dbReference type="ARBA" id="ARBA00022450"/>
    </source>
</evidence>
<dbReference type="PANTHER" id="PTHR24096">
    <property type="entry name" value="LONG-CHAIN-FATTY-ACID--COA LIGASE"/>
    <property type="match status" value="1"/>
</dbReference>
<feature type="transmembrane region" description="Helical" evidence="5">
    <location>
        <begin position="6"/>
        <end position="23"/>
    </location>
</feature>
<dbReference type="InterPro" id="IPR002123">
    <property type="entry name" value="Plipid/glycerol_acylTrfase"/>
</dbReference>
<comment type="similarity">
    <text evidence="1">Belongs to the ATP-dependent AMP-binding enzyme family.</text>
</comment>
<dbReference type="Pfam" id="PF00550">
    <property type="entry name" value="PP-binding"/>
    <property type="match status" value="1"/>
</dbReference>
<dbReference type="PANTHER" id="PTHR24096:SF149">
    <property type="entry name" value="AMP-BINDING DOMAIN-CONTAINING PROTEIN-RELATED"/>
    <property type="match status" value="1"/>
</dbReference>
<dbReference type="RefSeq" id="WP_212228971.1">
    <property type="nucleotide sequence ID" value="NZ_JAGUCN010000014.1"/>
</dbReference>
<gene>
    <name evidence="7" type="ORF">KEM09_13180</name>
</gene>
<dbReference type="SUPFAM" id="SSF69593">
    <property type="entry name" value="Glycerol-3-phosphate (1)-acyltransferase"/>
    <property type="match status" value="1"/>
</dbReference>
<dbReference type="InterPro" id="IPR045851">
    <property type="entry name" value="AMP-bd_C_sf"/>
</dbReference>
<dbReference type="SUPFAM" id="SSF47336">
    <property type="entry name" value="ACP-like"/>
    <property type="match status" value="1"/>
</dbReference>
<evidence type="ECO:0000256" key="3">
    <source>
        <dbReference type="ARBA" id="ARBA00022553"/>
    </source>
</evidence>
<dbReference type="InterPro" id="IPR006162">
    <property type="entry name" value="Ppantetheine_attach_site"/>
</dbReference>
<name>A0ABS5KC09_9BACT</name>
<evidence type="ECO:0000256" key="1">
    <source>
        <dbReference type="ARBA" id="ARBA00006432"/>
    </source>
</evidence>
<dbReference type="Proteomes" id="UP000721861">
    <property type="component" value="Unassembled WGS sequence"/>
</dbReference>
<dbReference type="Gene3D" id="1.10.1200.10">
    <property type="entry name" value="ACP-like"/>
    <property type="match status" value="1"/>
</dbReference>
<keyword evidence="5" id="KW-1133">Transmembrane helix</keyword>
<dbReference type="CDD" id="cd07989">
    <property type="entry name" value="LPLAT_AGPAT-like"/>
    <property type="match status" value="1"/>
</dbReference>
<keyword evidence="3" id="KW-0597">Phosphoprotein</keyword>
<organism evidence="7 8">
    <name type="scientific">Carboxylicivirga mesophila</name>
    <dbReference type="NCBI Taxonomy" id="1166478"/>
    <lineage>
        <taxon>Bacteria</taxon>
        <taxon>Pseudomonadati</taxon>
        <taxon>Bacteroidota</taxon>
        <taxon>Bacteroidia</taxon>
        <taxon>Marinilabiliales</taxon>
        <taxon>Marinilabiliaceae</taxon>
        <taxon>Carboxylicivirga</taxon>
    </lineage>
</organism>
<evidence type="ECO:0000256" key="5">
    <source>
        <dbReference type="SAM" id="Phobius"/>
    </source>
</evidence>
<dbReference type="PROSITE" id="PS50075">
    <property type="entry name" value="CARRIER"/>
    <property type="match status" value="1"/>
</dbReference>
<keyword evidence="4" id="KW-0436">Ligase</keyword>